<feature type="region of interest" description="Disordered" evidence="1">
    <location>
        <begin position="36"/>
        <end position="57"/>
    </location>
</feature>
<accession>A0AA39X9G6</accession>
<dbReference type="EMBL" id="JAULSR010000002">
    <property type="protein sequence ID" value="KAK0629792.1"/>
    <property type="molecule type" value="Genomic_DNA"/>
</dbReference>
<evidence type="ECO:0000256" key="1">
    <source>
        <dbReference type="SAM" id="MobiDB-lite"/>
    </source>
</evidence>
<organism evidence="2 3">
    <name type="scientific">Bombardia bombarda</name>
    <dbReference type="NCBI Taxonomy" id="252184"/>
    <lineage>
        <taxon>Eukaryota</taxon>
        <taxon>Fungi</taxon>
        <taxon>Dikarya</taxon>
        <taxon>Ascomycota</taxon>
        <taxon>Pezizomycotina</taxon>
        <taxon>Sordariomycetes</taxon>
        <taxon>Sordariomycetidae</taxon>
        <taxon>Sordariales</taxon>
        <taxon>Lasiosphaeriaceae</taxon>
        <taxon>Bombardia</taxon>
    </lineage>
</organism>
<protein>
    <submittedName>
        <fullName evidence="2">Uncharacterized protein</fullName>
    </submittedName>
</protein>
<reference evidence="2" key="1">
    <citation type="submission" date="2023-06" db="EMBL/GenBank/DDBJ databases">
        <title>Genome-scale phylogeny and comparative genomics of the fungal order Sordariales.</title>
        <authorList>
            <consortium name="Lawrence Berkeley National Laboratory"/>
            <person name="Hensen N."/>
            <person name="Bonometti L."/>
            <person name="Westerberg I."/>
            <person name="Brannstrom I.O."/>
            <person name="Guillou S."/>
            <person name="Cros-Aarteil S."/>
            <person name="Calhoun S."/>
            <person name="Haridas S."/>
            <person name="Kuo A."/>
            <person name="Mondo S."/>
            <person name="Pangilinan J."/>
            <person name="Riley R."/>
            <person name="LaButti K."/>
            <person name="Andreopoulos B."/>
            <person name="Lipzen A."/>
            <person name="Chen C."/>
            <person name="Yanf M."/>
            <person name="Daum C."/>
            <person name="Ng V."/>
            <person name="Clum A."/>
            <person name="Steindorff A."/>
            <person name="Ohm R."/>
            <person name="Martin F."/>
            <person name="Silar P."/>
            <person name="Natvig D."/>
            <person name="Lalanne C."/>
            <person name="Gautier V."/>
            <person name="Ament-velasquez S.L."/>
            <person name="Kruys A."/>
            <person name="Hutchinson M.I."/>
            <person name="Powell A.J."/>
            <person name="Barry K."/>
            <person name="Miller A.N."/>
            <person name="Grigoriev I.V."/>
            <person name="Debuchy R."/>
            <person name="Gladieux P."/>
            <person name="Thoren M.H."/>
            <person name="Johannesson H."/>
        </authorList>
    </citation>
    <scope>NUCLEOTIDE SEQUENCE</scope>
    <source>
        <strain evidence="2">SMH3391-2</strain>
    </source>
</reference>
<feature type="region of interest" description="Disordered" evidence="1">
    <location>
        <begin position="139"/>
        <end position="159"/>
    </location>
</feature>
<dbReference type="Proteomes" id="UP001174934">
    <property type="component" value="Unassembled WGS sequence"/>
</dbReference>
<sequence>MHLIEATETVLGLLCMSATTASISSYNDKCARMCSTDEDGSARRPRPHSSQPTARGRGTMLFWDGMKLLPCREKRRTGQGVDDGGWWGMKDACPGSTRGNRRRGNHSPRLSFTSTPSGANVGSAFKWLPCPALAAMAFTSHGSERRDKPRPPNLEEDTTAAATGRLPASLQACKSQRYYRAYLTAVPGAKTYEKLTAQRGRALMIPRPHLSELSHPVPLTHRLWPVTWDRWPVDRRSWTVQRQPRWRAGVVGIPLCSSSLQCKQETDLSHAFPPSSQKSTFKRRRRQPLNGAGPRVDNPT</sequence>
<dbReference type="AlphaFoldDB" id="A0AA39X9G6"/>
<feature type="region of interest" description="Disordered" evidence="1">
    <location>
        <begin position="267"/>
        <end position="300"/>
    </location>
</feature>
<evidence type="ECO:0000313" key="3">
    <source>
        <dbReference type="Proteomes" id="UP001174934"/>
    </source>
</evidence>
<feature type="region of interest" description="Disordered" evidence="1">
    <location>
        <begin position="88"/>
        <end position="115"/>
    </location>
</feature>
<gene>
    <name evidence="2" type="ORF">B0T17DRAFT_506315</name>
</gene>
<keyword evidence="3" id="KW-1185">Reference proteome</keyword>
<evidence type="ECO:0000313" key="2">
    <source>
        <dbReference type="EMBL" id="KAK0629792.1"/>
    </source>
</evidence>
<proteinExistence type="predicted"/>
<name>A0AA39X9G6_9PEZI</name>
<comment type="caution">
    <text evidence="2">The sequence shown here is derived from an EMBL/GenBank/DDBJ whole genome shotgun (WGS) entry which is preliminary data.</text>
</comment>